<name>A0A835MHF4_9MAGN</name>
<dbReference type="SUPFAM" id="SSF48264">
    <property type="entry name" value="Cytochrome P450"/>
    <property type="match status" value="1"/>
</dbReference>
<dbReference type="Proteomes" id="UP000631114">
    <property type="component" value="Unassembled WGS sequence"/>
</dbReference>
<comment type="cofactor">
    <cofactor evidence="1 8">
        <name>heme</name>
        <dbReference type="ChEBI" id="CHEBI:30413"/>
    </cofactor>
</comment>
<dbReference type="GO" id="GO:0020037">
    <property type="term" value="F:heme binding"/>
    <property type="evidence" value="ECO:0007669"/>
    <property type="project" value="InterPro"/>
</dbReference>
<dbReference type="EMBL" id="JADFTS010000001">
    <property type="protein sequence ID" value="KAF9623861.1"/>
    <property type="molecule type" value="Genomic_DNA"/>
</dbReference>
<evidence type="ECO:0000256" key="1">
    <source>
        <dbReference type="ARBA" id="ARBA00001971"/>
    </source>
</evidence>
<evidence type="ECO:0000256" key="8">
    <source>
        <dbReference type="PIRSR" id="PIRSR602401-1"/>
    </source>
</evidence>
<dbReference type="OrthoDB" id="2789670at2759"/>
<keyword evidence="7 9" id="KW-0503">Monooxygenase</keyword>
<reference evidence="10 11" key="1">
    <citation type="submission" date="2020-10" db="EMBL/GenBank/DDBJ databases">
        <title>The Coptis chinensis genome and diversification of protoberbering-type alkaloids.</title>
        <authorList>
            <person name="Wang B."/>
            <person name="Shu S."/>
            <person name="Song C."/>
            <person name="Liu Y."/>
        </authorList>
    </citation>
    <scope>NUCLEOTIDE SEQUENCE [LARGE SCALE GENOMIC DNA]</scope>
    <source>
        <strain evidence="10">HL-2020</strain>
        <tissue evidence="10">Leaf</tissue>
    </source>
</reference>
<evidence type="ECO:0000256" key="6">
    <source>
        <dbReference type="ARBA" id="ARBA00023004"/>
    </source>
</evidence>
<keyword evidence="3 8" id="KW-0349">Heme</keyword>
<dbReference type="GO" id="GO:0004497">
    <property type="term" value="F:monooxygenase activity"/>
    <property type="evidence" value="ECO:0007669"/>
    <property type="project" value="UniProtKB-KW"/>
</dbReference>
<dbReference type="GO" id="GO:0044550">
    <property type="term" value="P:secondary metabolite biosynthetic process"/>
    <property type="evidence" value="ECO:0007669"/>
    <property type="project" value="UniProtKB-ARBA"/>
</dbReference>
<protein>
    <recommendedName>
        <fullName evidence="12">Cytochrome P450</fullName>
    </recommendedName>
</protein>
<evidence type="ECO:0000256" key="5">
    <source>
        <dbReference type="ARBA" id="ARBA00023002"/>
    </source>
</evidence>
<dbReference type="PANTHER" id="PTHR47945:SF5">
    <property type="entry name" value="CYTOCHROME P450 84A1-RELATED"/>
    <property type="match status" value="1"/>
</dbReference>
<evidence type="ECO:0008006" key="12">
    <source>
        <dbReference type="Google" id="ProtNLM"/>
    </source>
</evidence>
<dbReference type="Gene3D" id="1.10.630.10">
    <property type="entry name" value="Cytochrome P450"/>
    <property type="match status" value="1"/>
</dbReference>
<dbReference type="InterPro" id="IPR053062">
    <property type="entry name" value="CYP450_84A"/>
</dbReference>
<dbReference type="Pfam" id="PF00067">
    <property type="entry name" value="p450"/>
    <property type="match status" value="1"/>
</dbReference>
<dbReference type="InterPro" id="IPR002401">
    <property type="entry name" value="Cyt_P450_E_grp-I"/>
</dbReference>
<evidence type="ECO:0000313" key="10">
    <source>
        <dbReference type="EMBL" id="KAF9623861.1"/>
    </source>
</evidence>
<dbReference type="GO" id="GO:0016705">
    <property type="term" value="F:oxidoreductase activity, acting on paired donors, with incorporation or reduction of molecular oxygen"/>
    <property type="evidence" value="ECO:0007669"/>
    <property type="project" value="InterPro"/>
</dbReference>
<gene>
    <name evidence="10" type="ORF">IFM89_005446</name>
</gene>
<evidence type="ECO:0000256" key="3">
    <source>
        <dbReference type="ARBA" id="ARBA00022617"/>
    </source>
</evidence>
<keyword evidence="6 8" id="KW-0408">Iron</keyword>
<dbReference type="GO" id="GO:0005506">
    <property type="term" value="F:iron ion binding"/>
    <property type="evidence" value="ECO:0007669"/>
    <property type="project" value="InterPro"/>
</dbReference>
<evidence type="ECO:0000256" key="9">
    <source>
        <dbReference type="RuleBase" id="RU000461"/>
    </source>
</evidence>
<feature type="binding site" description="axial binding residue" evidence="8">
    <location>
        <position position="486"/>
    </location>
    <ligand>
        <name>heme</name>
        <dbReference type="ChEBI" id="CHEBI:30413"/>
    </ligand>
    <ligandPart>
        <name>Fe</name>
        <dbReference type="ChEBI" id="CHEBI:18248"/>
    </ligandPart>
</feature>
<dbReference type="InterPro" id="IPR017972">
    <property type="entry name" value="Cyt_P450_CS"/>
</dbReference>
<dbReference type="PRINTS" id="PR00385">
    <property type="entry name" value="P450"/>
</dbReference>
<keyword evidence="5 9" id="KW-0560">Oxidoreductase</keyword>
<dbReference type="PRINTS" id="PR00463">
    <property type="entry name" value="EP450I"/>
</dbReference>
<comment type="caution">
    <text evidence="10">The sequence shown here is derived from an EMBL/GenBank/DDBJ whole genome shotgun (WGS) entry which is preliminary data.</text>
</comment>
<accession>A0A835MHF4</accession>
<evidence type="ECO:0000313" key="11">
    <source>
        <dbReference type="Proteomes" id="UP000631114"/>
    </source>
</evidence>
<keyword evidence="4 8" id="KW-0479">Metal-binding</keyword>
<dbReference type="AlphaFoldDB" id="A0A835MHF4"/>
<organism evidence="10 11">
    <name type="scientific">Coptis chinensis</name>
    <dbReference type="NCBI Taxonomy" id="261450"/>
    <lineage>
        <taxon>Eukaryota</taxon>
        <taxon>Viridiplantae</taxon>
        <taxon>Streptophyta</taxon>
        <taxon>Embryophyta</taxon>
        <taxon>Tracheophyta</taxon>
        <taxon>Spermatophyta</taxon>
        <taxon>Magnoliopsida</taxon>
        <taxon>Ranunculales</taxon>
        <taxon>Ranunculaceae</taxon>
        <taxon>Coptidoideae</taxon>
        <taxon>Coptis</taxon>
    </lineage>
</organism>
<dbReference type="PROSITE" id="PS00086">
    <property type="entry name" value="CYTOCHROME_P450"/>
    <property type="match status" value="1"/>
</dbReference>
<proteinExistence type="inferred from homology"/>
<evidence type="ECO:0000256" key="4">
    <source>
        <dbReference type="ARBA" id="ARBA00022723"/>
    </source>
</evidence>
<dbReference type="PANTHER" id="PTHR47945">
    <property type="entry name" value="CYTOCHROME P450 84A1-RELATED"/>
    <property type="match status" value="1"/>
</dbReference>
<evidence type="ECO:0000256" key="7">
    <source>
        <dbReference type="ARBA" id="ARBA00023033"/>
    </source>
</evidence>
<comment type="similarity">
    <text evidence="2 9">Belongs to the cytochrome P450 family.</text>
</comment>
<dbReference type="FunFam" id="1.10.630.10:FF:000126">
    <property type="entry name" value="Predicted protein"/>
    <property type="match status" value="1"/>
</dbReference>
<dbReference type="InterPro" id="IPR001128">
    <property type="entry name" value="Cyt_P450"/>
</dbReference>
<keyword evidence="11" id="KW-1185">Reference proteome</keyword>
<sequence length="549" mass="61199">MVLVEEVVVVGGDGSGPKSKVGGGGPPGFDDDHAFGFVPMVQVEGGGGGAWKWVVVVEWRWRGPSRVGGGGPPVLMVMMGLIHNNLEFPLVVVLESCDVCDTKVKAIEGWSSITARSRGGSSTTIKGGPHSHQVTRPWCFRPTRISSKEKVDKGERILPREHGLRKLFYGQGHLSGRDVRGLVGRANLVDCFLHDRPYGYSSTGSNMVEYSTDSSYRESSVKEYSRSQYYGNWNDPQAYSLCFHIYCYFFRTISSLSLMEIGMLHLASILLNLHLCYLEQYAPPRHSYGDGMKGTKVWKMFTILDHSVDMPPLAAWGTQMGTSRSRPLLRKLGIRLLVTFNQDVMFGGTTTVALAIEWTMTELMKNPEDLMRVQRELSEVVGQDRRVQESDLDELTYLKCVIKETLRLHPPIPLLLHETSEDAEVVGYYIPARTRVVINSWAIGRDKTAWDDPEAFNPSRFLNKGAAGFKGNNFEFIPFGSGRRSCPGMNLGHYAVQLAVAHLLHCFSWELPNGMKPSDLDVNDLFGLSAPRESRLVAVPSPRPHSRLF</sequence>
<dbReference type="InterPro" id="IPR036396">
    <property type="entry name" value="Cyt_P450_sf"/>
</dbReference>
<evidence type="ECO:0000256" key="2">
    <source>
        <dbReference type="ARBA" id="ARBA00010617"/>
    </source>
</evidence>